<keyword evidence="2" id="KW-1133">Transmembrane helix</keyword>
<geneLocation type="plasmid" evidence="4 5">
    <name>p5D_Fsymbiotica-2</name>
</geneLocation>
<feature type="domain" description="Type 4 secretion system PilS N-terminal" evidence="3">
    <location>
        <begin position="41"/>
        <end position="167"/>
    </location>
</feature>
<evidence type="ECO:0000256" key="2">
    <source>
        <dbReference type="SAM" id="Phobius"/>
    </source>
</evidence>
<reference evidence="4 5" key="1">
    <citation type="submission" date="2017-05" db="EMBL/GenBank/DDBJ databases">
        <title>Genome sequence of Candidatus Fukatsuia symbiotica and Candidatus Hamiltonella defensa from Acyrthosiphon pisum strain 5D.</title>
        <authorList>
            <person name="Patel V.A."/>
            <person name="Chevignon G."/>
            <person name="Russell J.A."/>
            <person name="Oliver K.M."/>
        </authorList>
    </citation>
    <scope>NUCLEOTIDE SEQUENCE [LARGE SCALE GENOMIC DNA]</scope>
    <source>
        <strain evidence="4 5">5D</strain>
        <plasmid evidence="4 5">p5D_Fsymbiotica-2</plasmid>
    </source>
</reference>
<keyword evidence="4" id="KW-0614">Plasmid</keyword>
<dbReference type="InterPro" id="IPR014911">
    <property type="entry name" value="PilS_N"/>
</dbReference>
<protein>
    <submittedName>
        <fullName evidence="4">Pilus assembly protein PilS</fullName>
    </submittedName>
</protein>
<evidence type="ECO:0000313" key="5">
    <source>
        <dbReference type="Proteomes" id="UP000261875"/>
    </source>
</evidence>
<organism evidence="4 5">
    <name type="scientific">Candidatus Fukatsuia symbiotica</name>
    <dbReference type="NCBI Taxonomy" id="1878942"/>
    <lineage>
        <taxon>Bacteria</taxon>
        <taxon>Pseudomonadati</taxon>
        <taxon>Pseudomonadota</taxon>
        <taxon>Gammaproteobacteria</taxon>
        <taxon>Enterobacterales</taxon>
        <taxon>Yersiniaceae</taxon>
        <taxon>Candidatus Fukatsuia</taxon>
    </lineage>
</organism>
<dbReference type="SUPFAM" id="SSF54523">
    <property type="entry name" value="Pili subunits"/>
    <property type="match status" value="1"/>
</dbReference>
<keyword evidence="5" id="KW-1185">Reference proteome</keyword>
<keyword evidence="2" id="KW-0812">Transmembrane</keyword>
<dbReference type="OrthoDB" id="6509963at2"/>
<gene>
    <name evidence="4" type="ORF">CCS41_14420</name>
</gene>
<keyword evidence="2" id="KW-0472">Membrane</keyword>
<dbReference type="Pfam" id="PF08805">
    <property type="entry name" value="PilS"/>
    <property type="match status" value="1"/>
</dbReference>
<dbReference type="Proteomes" id="UP000261875">
    <property type="component" value="Plasmid p5D_Fsymbiotica-2"/>
</dbReference>
<proteinExistence type="predicted"/>
<accession>A0A2U8IBF8</accession>
<dbReference type="RefSeq" id="WP_119797976.1">
    <property type="nucleotide sequence ID" value="NZ_CP021661.1"/>
</dbReference>
<feature type="transmembrane region" description="Helical" evidence="2">
    <location>
        <begin position="12"/>
        <end position="36"/>
    </location>
</feature>
<dbReference type="AlphaFoldDB" id="A0A2U8IBF8"/>
<dbReference type="EMBL" id="CP021661">
    <property type="protein sequence ID" value="AWK15685.1"/>
    <property type="molecule type" value="Genomic_DNA"/>
</dbReference>
<evidence type="ECO:0000259" key="3">
    <source>
        <dbReference type="Pfam" id="PF08805"/>
    </source>
</evidence>
<evidence type="ECO:0000256" key="1">
    <source>
        <dbReference type="ARBA" id="ARBA00004370"/>
    </source>
</evidence>
<dbReference type="InterPro" id="IPR045584">
    <property type="entry name" value="Pilin-like"/>
</dbReference>
<sequence length="170" mass="17792">MKSFKKGFLNLIDASTVWSMAFVGLAMIAMSVAVYVSMCSTSAMTTTLKQLFNQTQSLRTATGYGTGDLVPALIRSGALPKDLSVVDNTLFFNATGGAITVTGNDTGFIVSTTGIDQKYCWRLAMIADNVNSGSTRINSAAAMVGKISLDQASAACVVGKSNTVTFTLDS</sequence>
<name>A0A2U8IBF8_9GAMM</name>
<evidence type="ECO:0000313" key="4">
    <source>
        <dbReference type="EMBL" id="AWK15685.1"/>
    </source>
</evidence>
<comment type="subcellular location">
    <subcellularLocation>
        <location evidence="1">Membrane</location>
    </subcellularLocation>
</comment>
<dbReference type="GO" id="GO:0016020">
    <property type="term" value="C:membrane"/>
    <property type="evidence" value="ECO:0007669"/>
    <property type="project" value="UniProtKB-SubCell"/>
</dbReference>
<dbReference type="Gene3D" id="3.30.1690.10">
    <property type="entry name" value="TcpA-like pilin"/>
    <property type="match status" value="1"/>
</dbReference>
<dbReference type="KEGG" id="fsm:CCS41_14420"/>